<evidence type="ECO:0000313" key="3">
    <source>
        <dbReference type="EMBL" id="GEB51710.1"/>
    </source>
</evidence>
<protein>
    <submittedName>
        <fullName evidence="3">Uncharacterized protein</fullName>
    </submittedName>
</protein>
<gene>
    <name evidence="3" type="ORF">SCA03_42610</name>
</gene>
<organism evidence="3 4">
    <name type="scientific">Streptomyces cacaoi</name>
    <dbReference type="NCBI Taxonomy" id="1898"/>
    <lineage>
        <taxon>Bacteria</taxon>
        <taxon>Bacillati</taxon>
        <taxon>Actinomycetota</taxon>
        <taxon>Actinomycetes</taxon>
        <taxon>Kitasatosporales</taxon>
        <taxon>Streptomycetaceae</taxon>
        <taxon>Streptomyces</taxon>
    </lineage>
</organism>
<dbReference type="OrthoDB" id="4239816at2"/>
<dbReference type="EMBL" id="BJMM01000023">
    <property type="protein sequence ID" value="GEB51710.1"/>
    <property type="molecule type" value="Genomic_DNA"/>
</dbReference>
<evidence type="ECO:0000256" key="2">
    <source>
        <dbReference type="SAM" id="SignalP"/>
    </source>
</evidence>
<evidence type="ECO:0000256" key="1">
    <source>
        <dbReference type="SAM" id="MobiDB-lite"/>
    </source>
</evidence>
<keyword evidence="4" id="KW-1185">Reference proteome</keyword>
<dbReference type="RefSeq" id="WP_030881371.1">
    <property type="nucleotide sequence ID" value="NZ_BJMM01000023.1"/>
</dbReference>
<feature type="region of interest" description="Disordered" evidence="1">
    <location>
        <begin position="40"/>
        <end position="64"/>
    </location>
</feature>
<comment type="caution">
    <text evidence="3">The sequence shown here is derived from an EMBL/GenBank/DDBJ whole genome shotgun (WGS) entry which is preliminary data.</text>
</comment>
<dbReference type="AlphaFoldDB" id="A0A4Y3R749"/>
<sequence>MDVGSALALVTTAASAAAGGAATAAGESAWRSLMDFVRRAPTRAGGGPEDPATAGPALDPAVDPGDEAQVRVLTGRLAERADADEEFAARLCRWAEQYGPTLPLVHTERSEVHNTVADGARIQGHVIQAQDIHGNINLG</sequence>
<feature type="chain" id="PRO_5038982505" evidence="2">
    <location>
        <begin position="17"/>
        <end position="139"/>
    </location>
</feature>
<feature type="signal peptide" evidence="2">
    <location>
        <begin position="1"/>
        <end position="16"/>
    </location>
</feature>
<dbReference type="Proteomes" id="UP000319210">
    <property type="component" value="Unassembled WGS sequence"/>
</dbReference>
<reference evidence="3 4" key="1">
    <citation type="submission" date="2019-06" db="EMBL/GenBank/DDBJ databases">
        <title>Whole genome shotgun sequence of Streptomyces cacaoi subsp. cacaoi NBRC 12748.</title>
        <authorList>
            <person name="Hosoyama A."/>
            <person name="Uohara A."/>
            <person name="Ohji S."/>
            <person name="Ichikawa N."/>
        </authorList>
    </citation>
    <scope>NUCLEOTIDE SEQUENCE [LARGE SCALE GENOMIC DNA]</scope>
    <source>
        <strain evidence="3 4">NBRC 12748</strain>
    </source>
</reference>
<keyword evidence="2" id="KW-0732">Signal</keyword>
<evidence type="ECO:0000313" key="4">
    <source>
        <dbReference type="Proteomes" id="UP000319210"/>
    </source>
</evidence>
<proteinExistence type="predicted"/>
<accession>A0A4Y3R749</accession>
<name>A0A4Y3R749_STRCI</name>